<evidence type="ECO:0000313" key="7">
    <source>
        <dbReference type="EMBL" id="MFC5452798.1"/>
    </source>
</evidence>
<comment type="caution">
    <text evidence="7">The sequence shown here is derived from an EMBL/GenBank/DDBJ whole genome shotgun (WGS) entry which is preliminary data.</text>
</comment>
<evidence type="ECO:0000259" key="6">
    <source>
        <dbReference type="SMART" id="SM00062"/>
    </source>
</evidence>
<dbReference type="PANTHER" id="PTHR30024">
    <property type="entry name" value="ALIPHATIC SULFONATES-BINDING PROTEIN-RELATED"/>
    <property type="match status" value="1"/>
</dbReference>
<evidence type="ECO:0000256" key="5">
    <source>
        <dbReference type="SAM" id="SignalP"/>
    </source>
</evidence>
<name>A0ABW0KJ66_9BACL</name>
<evidence type="ECO:0000256" key="3">
    <source>
        <dbReference type="ARBA" id="ARBA00022729"/>
    </source>
</evidence>
<dbReference type="Pfam" id="PF09084">
    <property type="entry name" value="NMT1"/>
    <property type="match status" value="1"/>
</dbReference>
<evidence type="ECO:0000256" key="2">
    <source>
        <dbReference type="ARBA" id="ARBA00010742"/>
    </source>
</evidence>
<dbReference type="RefSeq" id="WP_270879066.1">
    <property type="nucleotide sequence ID" value="NZ_JAQFVF010000023.1"/>
</dbReference>
<sequence length="370" mass="39189">MRKSQKIVVGMSSVAILAMIATGCGAAQQAAAPSKEPVKPADSAKPAETSASTPAAAPMPKVTIMVGGLEKVIYLPYKLTESLGYFKDEGLTVELVNEAAGQSAEESLIAGEVQGVGGFYDHTIDMQSKGKILESVVQMAGIPGERLMVSNKLKDQIKGLADLKGHTIGVTGLGSSTNFLANYLVTKGGNTTKDYTPVPVGAGQTLIAAMQQGKIDLAVTTEPTVSLLVSKNIASVLVDMNTVEGTKQALGGNYPATSLYMQASYVKAHPDVTQHLANAFVKTMKWINTHTPEEIADKLPKEYYAGDKDMYLTALKGTLPMFTPDGKMPSDAPEKVLEVLSAFNPKLKDAGIKLDQTYTTEFVDKALNAK</sequence>
<dbReference type="SMART" id="SM00062">
    <property type="entry name" value="PBPb"/>
    <property type="match status" value="1"/>
</dbReference>
<organism evidence="7 8">
    <name type="scientific">Paenibacillus aestuarii</name>
    <dbReference type="NCBI Taxonomy" id="516965"/>
    <lineage>
        <taxon>Bacteria</taxon>
        <taxon>Bacillati</taxon>
        <taxon>Bacillota</taxon>
        <taxon>Bacilli</taxon>
        <taxon>Bacillales</taxon>
        <taxon>Paenibacillaceae</taxon>
        <taxon>Paenibacillus</taxon>
    </lineage>
</organism>
<evidence type="ECO:0000313" key="8">
    <source>
        <dbReference type="Proteomes" id="UP001596044"/>
    </source>
</evidence>
<feature type="region of interest" description="Disordered" evidence="4">
    <location>
        <begin position="33"/>
        <end position="54"/>
    </location>
</feature>
<feature type="compositionally biased region" description="Low complexity" evidence="4">
    <location>
        <begin position="43"/>
        <end position="54"/>
    </location>
</feature>
<evidence type="ECO:0000256" key="1">
    <source>
        <dbReference type="ARBA" id="ARBA00004418"/>
    </source>
</evidence>
<comment type="similarity">
    <text evidence="2">Belongs to the bacterial solute-binding protein SsuA/TauA family.</text>
</comment>
<proteinExistence type="inferred from homology"/>
<dbReference type="Proteomes" id="UP001596044">
    <property type="component" value="Unassembled WGS sequence"/>
</dbReference>
<dbReference type="PROSITE" id="PS51257">
    <property type="entry name" value="PROKAR_LIPOPROTEIN"/>
    <property type="match status" value="1"/>
</dbReference>
<keyword evidence="8" id="KW-1185">Reference proteome</keyword>
<dbReference type="Gene3D" id="3.40.190.10">
    <property type="entry name" value="Periplasmic binding protein-like II"/>
    <property type="match status" value="2"/>
</dbReference>
<accession>A0ABW0KJ66</accession>
<evidence type="ECO:0000256" key="4">
    <source>
        <dbReference type="SAM" id="MobiDB-lite"/>
    </source>
</evidence>
<dbReference type="InterPro" id="IPR015168">
    <property type="entry name" value="SsuA/THI5"/>
</dbReference>
<comment type="subcellular location">
    <subcellularLocation>
        <location evidence="1">Periplasm</location>
    </subcellularLocation>
</comment>
<keyword evidence="3 5" id="KW-0732">Signal</keyword>
<dbReference type="InterPro" id="IPR001638">
    <property type="entry name" value="Solute-binding_3/MltF_N"/>
</dbReference>
<reference evidence="8" key="1">
    <citation type="journal article" date="2019" name="Int. J. Syst. Evol. Microbiol.">
        <title>The Global Catalogue of Microorganisms (GCM) 10K type strain sequencing project: providing services to taxonomists for standard genome sequencing and annotation.</title>
        <authorList>
            <consortium name="The Broad Institute Genomics Platform"/>
            <consortium name="The Broad Institute Genome Sequencing Center for Infectious Disease"/>
            <person name="Wu L."/>
            <person name="Ma J."/>
        </authorList>
    </citation>
    <scope>NUCLEOTIDE SEQUENCE [LARGE SCALE GENOMIC DNA]</scope>
    <source>
        <strain evidence="8">KACC 11904</strain>
    </source>
</reference>
<dbReference type="EMBL" id="JBHSMJ010000065">
    <property type="protein sequence ID" value="MFC5452798.1"/>
    <property type="molecule type" value="Genomic_DNA"/>
</dbReference>
<gene>
    <name evidence="7" type="ORF">ACFPOG_31815</name>
</gene>
<feature type="chain" id="PRO_5047225488" evidence="5">
    <location>
        <begin position="27"/>
        <end position="370"/>
    </location>
</feature>
<dbReference type="SUPFAM" id="SSF53850">
    <property type="entry name" value="Periplasmic binding protein-like II"/>
    <property type="match status" value="1"/>
</dbReference>
<feature type="domain" description="Solute-binding protein family 3/N-terminal" evidence="6">
    <location>
        <begin position="61"/>
        <end position="307"/>
    </location>
</feature>
<protein>
    <submittedName>
        <fullName evidence="7">ABC transporter substrate-binding protein</fullName>
    </submittedName>
</protein>
<feature type="signal peptide" evidence="5">
    <location>
        <begin position="1"/>
        <end position="26"/>
    </location>
</feature>
<dbReference type="PANTHER" id="PTHR30024:SF47">
    <property type="entry name" value="TAURINE-BINDING PERIPLASMIC PROTEIN"/>
    <property type="match status" value="1"/>
</dbReference>